<evidence type="ECO:0000313" key="12">
    <source>
        <dbReference type="Proteomes" id="UP000824208"/>
    </source>
</evidence>
<keyword evidence="4" id="KW-0813">Transport</keyword>
<dbReference type="PANTHER" id="PTHR43823">
    <property type="entry name" value="SPORULATION PROTEIN YKVU"/>
    <property type="match status" value="1"/>
</dbReference>
<dbReference type="GO" id="GO:0042910">
    <property type="term" value="F:xenobiotic transmembrane transporter activity"/>
    <property type="evidence" value="ECO:0007669"/>
    <property type="project" value="InterPro"/>
</dbReference>
<evidence type="ECO:0000256" key="1">
    <source>
        <dbReference type="ARBA" id="ARBA00004651"/>
    </source>
</evidence>
<feature type="transmembrane region" description="Helical" evidence="10">
    <location>
        <begin position="362"/>
        <end position="380"/>
    </location>
</feature>
<dbReference type="GO" id="GO:0005886">
    <property type="term" value="C:plasma membrane"/>
    <property type="evidence" value="ECO:0007669"/>
    <property type="project" value="UniProtKB-SubCell"/>
</dbReference>
<keyword evidence="5" id="KW-1003">Cell membrane</keyword>
<keyword evidence="8 10" id="KW-0472">Membrane</keyword>
<keyword evidence="9" id="KW-0046">Antibiotic resistance</keyword>
<dbReference type="NCBIfam" id="TIGR00797">
    <property type="entry name" value="matE"/>
    <property type="match status" value="1"/>
</dbReference>
<comment type="similarity">
    <text evidence="2">Belongs to the multi antimicrobial extrusion (MATE) (TC 2.A.66.1) family. MepA subfamily.</text>
</comment>
<evidence type="ECO:0000256" key="4">
    <source>
        <dbReference type="ARBA" id="ARBA00022448"/>
    </source>
</evidence>
<feature type="transmembrane region" description="Helical" evidence="10">
    <location>
        <begin position="174"/>
        <end position="194"/>
    </location>
</feature>
<dbReference type="CDD" id="cd13143">
    <property type="entry name" value="MATE_MepA_like"/>
    <property type="match status" value="1"/>
</dbReference>
<feature type="transmembrane region" description="Helical" evidence="10">
    <location>
        <begin position="98"/>
        <end position="121"/>
    </location>
</feature>
<proteinExistence type="inferred from homology"/>
<feature type="transmembrane region" description="Helical" evidence="10">
    <location>
        <begin position="232"/>
        <end position="253"/>
    </location>
</feature>
<comment type="caution">
    <text evidence="11">The sequence shown here is derived from an EMBL/GenBank/DDBJ whole genome shotgun (WGS) entry which is preliminary data.</text>
</comment>
<comment type="subcellular location">
    <subcellularLocation>
        <location evidence="1">Cell membrane</location>
        <topology evidence="1">Multi-pass membrane protein</topology>
    </subcellularLocation>
</comment>
<dbReference type="GO" id="GO:0015297">
    <property type="term" value="F:antiporter activity"/>
    <property type="evidence" value="ECO:0007669"/>
    <property type="project" value="InterPro"/>
</dbReference>
<dbReference type="GO" id="GO:0046677">
    <property type="term" value="P:response to antibiotic"/>
    <property type="evidence" value="ECO:0007669"/>
    <property type="project" value="UniProtKB-KW"/>
</dbReference>
<feature type="transmembrane region" description="Helical" evidence="10">
    <location>
        <begin position="200"/>
        <end position="220"/>
    </location>
</feature>
<reference evidence="11" key="1">
    <citation type="journal article" date="2021" name="PeerJ">
        <title>Extensive microbial diversity within the chicken gut microbiome revealed by metagenomics and culture.</title>
        <authorList>
            <person name="Gilroy R."/>
            <person name="Ravi A."/>
            <person name="Getino M."/>
            <person name="Pursley I."/>
            <person name="Horton D.L."/>
            <person name="Alikhan N.F."/>
            <person name="Baker D."/>
            <person name="Gharbi K."/>
            <person name="Hall N."/>
            <person name="Watson M."/>
            <person name="Adriaenssens E.M."/>
            <person name="Foster-Nyarko E."/>
            <person name="Jarju S."/>
            <person name="Secka A."/>
            <person name="Antonio M."/>
            <person name="Oren A."/>
            <person name="Chaudhuri R.R."/>
            <person name="La Ragione R."/>
            <person name="Hildebrand F."/>
            <person name="Pallen M.J."/>
        </authorList>
    </citation>
    <scope>NUCLEOTIDE SEQUENCE</scope>
    <source>
        <strain evidence="11">CHK189-11263</strain>
    </source>
</reference>
<organism evidence="11 12">
    <name type="scientific">Candidatus Flavonifractor intestinipullorum</name>
    <dbReference type="NCBI Taxonomy" id="2838587"/>
    <lineage>
        <taxon>Bacteria</taxon>
        <taxon>Bacillati</taxon>
        <taxon>Bacillota</taxon>
        <taxon>Clostridia</taxon>
        <taxon>Eubacteriales</taxon>
        <taxon>Oscillospiraceae</taxon>
        <taxon>Flavonifractor</taxon>
    </lineage>
</organism>
<dbReference type="PIRSF" id="PIRSF006603">
    <property type="entry name" value="DinF"/>
    <property type="match status" value="1"/>
</dbReference>
<dbReference type="InterPro" id="IPR002528">
    <property type="entry name" value="MATE_fam"/>
</dbReference>
<dbReference type="Proteomes" id="UP000824208">
    <property type="component" value="Unassembled WGS sequence"/>
</dbReference>
<dbReference type="InterPro" id="IPR048279">
    <property type="entry name" value="MdtK-like"/>
</dbReference>
<evidence type="ECO:0000256" key="2">
    <source>
        <dbReference type="ARBA" id="ARBA00008417"/>
    </source>
</evidence>
<evidence type="ECO:0000256" key="8">
    <source>
        <dbReference type="ARBA" id="ARBA00023136"/>
    </source>
</evidence>
<evidence type="ECO:0000256" key="3">
    <source>
        <dbReference type="ARBA" id="ARBA00022106"/>
    </source>
</evidence>
<feature type="transmembrane region" description="Helical" evidence="10">
    <location>
        <begin position="53"/>
        <end position="77"/>
    </location>
</feature>
<dbReference type="Pfam" id="PF01554">
    <property type="entry name" value="MatE"/>
    <property type="match status" value="2"/>
</dbReference>
<evidence type="ECO:0000256" key="10">
    <source>
        <dbReference type="SAM" id="Phobius"/>
    </source>
</evidence>
<dbReference type="EMBL" id="DWYC01000057">
    <property type="protein sequence ID" value="HJB57262.1"/>
    <property type="molecule type" value="Genomic_DNA"/>
</dbReference>
<evidence type="ECO:0000256" key="6">
    <source>
        <dbReference type="ARBA" id="ARBA00022692"/>
    </source>
</evidence>
<feature type="transmembrane region" description="Helical" evidence="10">
    <location>
        <begin position="392"/>
        <end position="416"/>
    </location>
</feature>
<feature type="transmembrane region" description="Helical" evidence="10">
    <location>
        <begin position="323"/>
        <end position="350"/>
    </location>
</feature>
<gene>
    <name evidence="11" type="ORF">H9714_06905</name>
</gene>
<reference evidence="11" key="2">
    <citation type="submission" date="2021-04" db="EMBL/GenBank/DDBJ databases">
        <authorList>
            <person name="Gilroy R."/>
        </authorList>
    </citation>
    <scope>NUCLEOTIDE SEQUENCE</scope>
    <source>
        <strain evidence="11">CHK189-11263</strain>
    </source>
</reference>
<feature type="transmembrane region" description="Helical" evidence="10">
    <location>
        <begin position="141"/>
        <end position="162"/>
    </location>
</feature>
<dbReference type="PANTHER" id="PTHR43823:SF3">
    <property type="entry name" value="MULTIDRUG EXPORT PROTEIN MEPA"/>
    <property type="match status" value="1"/>
</dbReference>
<evidence type="ECO:0000256" key="9">
    <source>
        <dbReference type="ARBA" id="ARBA00023251"/>
    </source>
</evidence>
<feature type="transmembrane region" description="Helical" evidence="10">
    <location>
        <begin position="422"/>
        <end position="444"/>
    </location>
</feature>
<dbReference type="AlphaFoldDB" id="A0A9D2MBD6"/>
<evidence type="ECO:0000313" key="11">
    <source>
        <dbReference type="EMBL" id="HJB57262.1"/>
    </source>
</evidence>
<feature type="transmembrane region" description="Helical" evidence="10">
    <location>
        <begin position="273"/>
        <end position="294"/>
    </location>
</feature>
<sequence length="464" mass="50447">MAKEKRENDLGKDPIGPLLLRLALPTVTAQLVNALYNIVDRMYIGHIEGVGDLALTGLGVCFPVIMFVSAISALVGMGGASRAVVRMGEGKPEQANAILGNCALLLVLLSAAVTALFLAVQEPMLYLFGATENTIGYAKDYLTIYLIGTIFVELSLGLNYFITSQGFSTTAMATVLIGAVINIVLDPVFIFGFGMGVRGAALATILAQAVSAVWVVRFLCGKRTQLRLQKRYFHLNWSVLAPVLTLGLSPFIMQSTESLVNIAFNSSLRGFGGDPAVGAMTICSSVMQVFSMLFQGLSQGAQPIIGYNYGACHLRRVRQTFRLLFLSAVTFSTATWAVIELFPGLFVALFNDQPALVEIATWTLRVYVACMFMMGIQFSCQQTFVALGEAKISLFLALLRKIILLIPLIYILPYFFENNVLAVFLAEPAADFLAATTTGLIFLWRFPRILRRRARGEGPAKQGA</sequence>
<accession>A0A9D2MBD6</accession>
<keyword evidence="6 10" id="KW-0812">Transmembrane</keyword>
<keyword evidence="7 10" id="KW-1133">Transmembrane helix</keyword>
<name>A0A9D2MBD6_9FIRM</name>
<evidence type="ECO:0000256" key="7">
    <source>
        <dbReference type="ARBA" id="ARBA00022989"/>
    </source>
</evidence>
<dbReference type="InterPro" id="IPR051327">
    <property type="entry name" value="MATE_MepA_subfamily"/>
</dbReference>
<dbReference type="InterPro" id="IPR045070">
    <property type="entry name" value="MATE_MepA-like"/>
</dbReference>
<protein>
    <recommendedName>
        <fullName evidence="3">Multidrug export protein MepA</fullName>
    </recommendedName>
</protein>
<evidence type="ECO:0000256" key="5">
    <source>
        <dbReference type="ARBA" id="ARBA00022475"/>
    </source>
</evidence>